<dbReference type="InterPro" id="IPR025521">
    <property type="entry name" value="Neprosin_propep"/>
</dbReference>
<reference evidence="2" key="1">
    <citation type="submission" date="2021-03" db="EMBL/GenBank/DDBJ databases">
        <authorList>
            <person name="Li Z."/>
            <person name="Yang C."/>
        </authorList>
    </citation>
    <scope>NUCLEOTIDE SEQUENCE</scope>
    <source>
        <strain evidence="2">Dzin_1.0</strain>
        <tissue evidence="2">Leaf</tissue>
    </source>
</reference>
<evidence type="ECO:0000313" key="3">
    <source>
        <dbReference type="Proteomes" id="UP001085076"/>
    </source>
</evidence>
<feature type="domain" description="Neprosin PEP catalytic" evidence="1">
    <location>
        <begin position="359"/>
        <end position="499"/>
    </location>
</feature>
<dbReference type="PANTHER" id="PTHR31589">
    <property type="entry name" value="PROTEIN, PUTATIVE (DUF239)-RELATED-RELATED"/>
    <property type="match status" value="1"/>
</dbReference>
<feature type="domain" description="Neprosin PEP catalytic" evidence="1">
    <location>
        <begin position="9"/>
        <end position="271"/>
    </location>
</feature>
<dbReference type="PANTHER" id="PTHR31589:SF110">
    <property type="entry name" value="PROTEIN, PUTATIVE (DUF239)-RELATED"/>
    <property type="match status" value="1"/>
</dbReference>
<dbReference type="InterPro" id="IPR053168">
    <property type="entry name" value="Glutamic_endopeptidase"/>
</dbReference>
<dbReference type="Gene3D" id="3.90.1320.10">
    <property type="entry name" value="Outer-capsid protein sigma 3, large lobe"/>
    <property type="match status" value="2"/>
</dbReference>
<dbReference type="InterPro" id="IPR004314">
    <property type="entry name" value="Neprosin"/>
</dbReference>
<comment type="caution">
    <text evidence="2">The sequence shown here is derived from an EMBL/GenBank/DDBJ whole genome shotgun (WGS) entry which is preliminary data.</text>
</comment>
<dbReference type="Pfam" id="PF14365">
    <property type="entry name" value="Neprosin_AP"/>
    <property type="match status" value="1"/>
</dbReference>
<keyword evidence="3" id="KW-1185">Reference proteome</keyword>
<organism evidence="2 3">
    <name type="scientific">Dioscorea zingiberensis</name>
    <dbReference type="NCBI Taxonomy" id="325984"/>
    <lineage>
        <taxon>Eukaryota</taxon>
        <taxon>Viridiplantae</taxon>
        <taxon>Streptophyta</taxon>
        <taxon>Embryophyta</taxon>
        <taxon>Tracheophyta</taxon>
        <taxon>Spermatophyta</taxon>
        <taxon>Magnoliopsida</taxon>
        <taxon>Liliopsida</taxon>
        <taxon>Dioscoreales</taxon>
        <taxon>Dioscoreaceae</taxon>
        <taxon>Dioscorea</taxon>
    </lineage>
</organism>
<evidence type="ECO:0000259" key="1">
    <source>
        <dbReference type="PROSITE" id="PS52045"/>
    </source>
</evidence>
<name>A0A9D5BXW4_9LILI</name>
<gene>
    <name evidence="2" type="ORF">J5N97_027820</name>
</gene>
<dbReference type="Proteomes" id="UP001085076">
    <property type="component" value="Miscellaneous, Linkage group lg09"/>
</dbReference>
<evidence type="ECO:0000313" key="2">
    <source>
        <dbReference type="EMBL" id="KAJ0962698.1"/>
    </source>
</evidence>
<dbReference type="OrthoDB" id="650213at2759"/>
<dbReference type="PROSITE" id="PS52045">
    <property type="entry name" value="NEPROSIN_PEP_CD"/>
    <property type="match status" value="2"/>
</dbReference>
<dbReference type="EMBL" id="JAGGNH010000009">
    <property type="protein sequence ID" value="KAJ0962698.1"/>
    <property type="molecule type" value="Genomic_DNA"/>
</dbReference>
<accession>A0A9D5BXW4</accession>
<sequence>MRIGLKDGNTCPSGTVPIKRVSKEDLIRMRSSLKNRKMMMHPPSKLSDENQEASYNQWAIYFTPDNDQINLITSGWTVDEIIYGDNQTRLMTTWTNDNYKTTGCQDIKCPGFVQISEEIPLGAPLQPLSTYGGDQYTLNVLVFKDIKSKNWWLVLGKDKKPIGYWPNEIFTHLSSSANRIDYGGVVQYSDMSQKPPMGSGHFSNEGFGKSCFFGNLQYVNSVCLLLPSFGLGNRINLSIEEDLELERQVKLLNKPAIKTIVKEDGDVFDCVDINKQPAFDHPALKDHKIQLKPSFYQDGQFDNNNGVYSSLRNATSVKIGLSDVEACPLGTVPIRRVTKKDLIGMRSSMKHKSIRPSSAKNQDLQKHAWAALQSTAADGQYYGASSFIMLYGLPQLENNQFSNSLLWVANEPSPAESNQITVGWTVDNTVYGDKNTRLMTAWTVDDYEHTGCIDVRCPGFVQVSSQIALGSTFSALSVFNGPQYGFVPTVSKVNSILTD</sequence>
<dbReference type="Pfam" id="PF03080">
    <property type="entry name" value="Neprosin"/>
    <property type="match status" value="2"/>
</dbReference>
<reference evidence="2" key="2">
    <citation type="journal article" date="2022" name="Hortic Res">
        <title>The genome of Dioscorea zingiberensis sheds light on the biosynthesis, origin and evolution of the medicinally important diosgenin saponins.</title>
        <authorList>
            <person name="Li Y."/>
            <person name="Tan C."/>
            <person name="Li Z."/>
            <person name="Guo J."/>
            <person name="Li S."/>
            <person name="Chen X."/>
            <person name="Wang C."/>
            <person name="Dai X."/>
            <person name="Yang H."/>
            <person name="Song W."/>
            <person name="Hou L."/>
            <person name="Xu J."/>
            <person name="Tong Z."/>
            <person name="Xu A."/>
            <person name="Yuan X."/>
            <person name="Wang W."/>
            <person name="Yang Q."/>
            <person name="Chen L."/>
            <person name="Sun Z."/>
            <person name="Wang K."/>
            <person name="Pan B."/>
            <person name="Chen J."/>
            <person name="Bao Y."/>
            <person name="Liu F."/>
            <person name="Qi X."/>
            <person name="Gang D.R."/>
            <person name="Wen J."/>
            <person name="Li J."/>
        </authorList>
    </citation>
    <scope>NUCLEOTIDE SEQUENCE</scope>
    <source>
        <strain evidence="2">Dzin_1.0</strain>
    </source>
</reference>
<proteinExistence type="predicted"/>
<dbReference type="AlphaFoldDB" id="A0A9D5BXW4"/>
<protein>
    <recommendedName>
        <fullName evidence="1">Neprosin PEP catalytic domain-containing protein</fullName>
    </recommendedName>
</protein>